<gene>
    <name evidence="3" type="ORF">GA0070214_101181</name>
</gene>
<dbReference type="EMBL" id="FMCS01000001">
    <property type="protein sequence ID" value="SCE64850.1"/>
    <property type="molecule type" value="Genomic_DNA"/>
</dbReference>
<name>A0A1C4TZI6_9ACTN</name>
<evidence type="ECO:0000313" key="4">
    <source>
        <dbReference type="Proteomes" id="UP000199629"/>
    </source>
</evidence>
<feature type="region of interest" description="Disordered" evidence="1">
    <location>
        <begin position="197"/>
        <end position="216"/>
    </location>
</feature>
<dbReference type="Gene3D" id="3.40.50.360">
    <property type="match status" value="1"/>
</dbReference>
<reference evidence="4" key="1">
    <citation type="submission" date="2016-06" db="EMBL/GenBank/DDBJ databases">
        <authorList>
            <person name="Varghese N."/>
            <person name="Submissions Spin"/>
        </authorList>
    </citation>
    <scope>NUCLEOTIDE SEQUENCE [LARGE SCALE GENOMIC DNA]</scope>
    <source>
        <strain evidence="4">DSM 45246</strain>
    </source>
</reference>
<evidence type="ECO:0000256" key="1">
    <source>
        <dbReference type="SAM" id="MobiDB-lite"/>
    </source>
</evidence>
<accession>A0A1C4TZI6</accession>
<dbReference type="InterPro" id="IPR029039">
    <property type="entry name" value="Flavoprotein-like_sf"/>
</dbReference>
<protein>
    <submittedName>
        <fullName evidence="3">Multimeric flavodoxin WrbA</fullName>
    </submittedName>
</protein>
<proteinExistence type="predicted"/>
<evidence type="ECO:0000313" key="3">
    <source>
        <dbReference type="EMBL" id="SCE64850.1"/>
    </source>
</evidence>
<dbReference type="AlphaFoldDB" id="A0A1C4TZI6"/>
<evidence type="ECO:0000259" key="2">
    <source>
        <dbReference type="Pfam" id="PF03358"/>
    </source>
</evidence>
<dbReference type="Pfam" id="PF03358">
    <property type="entry name" value="FMN_red"/>
    <property type="match status" value="1"/>
</dbReference>
<feature type="domain" description="NADPH-dependent FMN reductase-like" evidence="2">
    <location>
        <begin position="6"/>
        <end position="150"/>
    </location>
</feature>
<dbReference type="GO" id="GO:0016491">
    <property type="term" value="F:oxidoreductase activity"/>
    <property type="evidence" value="ECO:0007669"/>
    <property type="project" value="InterPro"/>
</dbReference>
<dbReference type="InterPro" id="IPR005025">
    <property type="entry name" value="FMN_Rdtase-like_dom"/>
</dbReference>
<dbReference type="SUPFAM" id="SSF52218">
    <property type="entry name" value="Flavoproteins"/>
    <property type="match status" value="1"/>
</dbReference>
<dbReference type="RefSeq" id="WP_091257981.1">
    <property type="nucleotide sequence ID" value="NZ_FMCS01000001.1"/>
</dbReference>
<organism evidence="3 4">
    <name type="scientific">Micromonospora chaiyaphumensis</name>
    <dbReference type="NCBI Taxonomy" id="307119"/>
    <lineage>
        <taxon>Bacteria</taxon>
        <taxon>Bacillati</taxon>
        <taxon>Actinomycetota</taxon>
        <taxon>Actinomycetes</taxon>
        <taxon>Micromonosporales</taxon>
        <taxon>Micromonosporaceae</taxon>
        <taxon>Micromonospora</taxon>
    </lineage>
</organism>
<keyword evidence="4" id="KW-1185">Reference proteome</keyword>
<sequence length="216" mass="22791">MTSIRALVLNCTLKPSPAPSSSEVLGQEVLDALADQGVAGEMIRVVDHSVRFGVSTDEGHGDGWPAIRAKLLAAQILVIATPIWLGQPSAVCKMVLERLDAELSETDAEGRLRTYGKVAGVAVVGNEDGAHHTIGQVQQALNEVGFTCPAAAATYWVGEALHKTDYIDARPKPDTTGRTTMALALNSAHLARLLAEQPYPPPQTRDAGVGPSRQPG</sequence>
<dbReference type="Proteomes" id="UP000199629">
    <property type="component" value="Unassembled WGS sequence"/>
</dbReference>